<reference evidence="1 2" key="1">
    <citation type="submission" date="2021-06" db="EMBL/GenBank/DDBJ databases">
        <title>Caerostris extrusa draft genome.</title>
        <authorList>
            <person name="Kono N."/>
            <person name="Arakawa K."/>
        </authorList>
    </citation>
    <scope>NUCLEOTIDE SEQUENCE [LARGE SCALE GENOMIC DNA]</scope>
</reference>
<evidence type="ECO:0000313" key="1">
    <source>
        <dbReference type="EMBL" id="GIY86320.1"/>
    </source>
</evidence>
<gene>
    <name evidence="1" type="ORF">CEXT_212571</name>
</gene>
<proteinExistence type="predicted"/>
<organism evidence="1 2">
    <name type="scientific">Caerostris extrusa</name>
    <name type="common">Bark spider</name>
    <name type="synonym">Caerostris bankana</name>
    <dbReference type="NCBI Taxonomy" id="172846"/>
    <lineage>
        <taxon>Eukaryota</taxon>
        <taxon>Metazoa</taxon>
        <taxon>Ecdysozoa</taxon>
        <taxon>Arthropoda</taxon>
        <taxon>Chelicerata</taxon>
        <taxon>Arachnida</taxon>
        <taxon>Araneae</taxon>
        <taxon>Araneomorphae</taxon>
        <taxon>Entelegynae</taxon>
        <taxon>Araneoidea</taxon>
        <taxon>Araneidae</taxon>
        <taxon>Caerostris</taxon>
    </lineage>
</organism>
<keyword evidence="2" id="KW-1185">Reference proteome</keyword>
<dbReference type="EMBL" id="BPLR01016779">
    <property type="protein sequence ID" value="GIY86320.1"/>
    <property type="molecule type" value="Genomic_DNA"/>
</dbReference>
<protein>
    <submittedName>
        <fullName evidence="1">Uncharacterized protein</fullName>
    </submittedName>
</protein>
<evidence type="ECO:0000313" key="2">
    <source>
        <dbReference type="Proteomes" id="UP001054945"/>
    </source>
</evidence>
<dbReference type="AlphaFoldDB" id="A0AAV4WTR1"/>
<sequence>MDFKTGGWVSLNSYNRTRLVQTVFRLLLIFVAVDYSRMDSGSLPRIFFSRQIHREITAEIPEICSSSQNTIQHNTLKDGGWLSGTAYIMVALSSKSFLGRHRDSCKSWRCWTTMQWKICKIAKKM</sequence>
<dbReference type="Proteomes" id="UP001054945">
    <property type="component" value="Unassembled WGS sequence"/>
</dbReference>
<accession>A0AAV4WTR1</accession>
<name>A0AAV4WTR1_CAEEX</name>
<comment type="caution">
    <text evidence="1">The sequence shown here is derived from an EMBL/GenBank/DDBJ whole genome shotgun (WGS) entry which is preliminary data.</text>
</comment>